<sequence>AGASCGRAIRSVRRRDAIGGPKMCGNGLTRAHHQKRVGARPFQDLSREHQVLGRGCTKAIARMRGPCGHAKRGAWRRHATW</sequence>
<dbReference type="Proteomes" id="UP001341840">
    <property type="component" value="Unassembled WGS sequence"/>
</dbReference>
<evidence type="ECO:0000313" key="2">
    <source>
        <dbReference type="EMBL" id="MED6140139.1"/>
    </source>
</evidence>
<name>A0ABU6SUN2_9FABA</name>
<dbReference type="EMBL" id="JASCZI010062142">
    <property type="protein sequence ID" value="MED6140139.1"/>
    <property type="molecule type" value="Genomic_DNA"/>
</dbReference>
<gene>
    <name evidence="2" type="ORF">PIB30_090201</name>
</gene>
<feature type="region of interest" description="Disordered" evidence="1">
    <location>
        <begin position="20"/>
        <end position="40"/>
    </location>
</feature>
<comment type="caution">
    <text evidence="2">The sequence shown here is derived from an EMBL/GenBank/DDBJ whole genome shotgun (WGS) entry which is preliminary data.</text>
</comment>
<organism evidence="2 3">
    <name type="scientific">Stylosanthes scabra</name>
    <dbReference type="NCBI Taxonomy" id="79078"/>
    <lineage>
        <taxon>Eukaryota</taxon>
        <taxon>Viridiplantae</taxon>
        <taxon>Streptophyta</taxon>
        <taxon>Embryophyta</taxon>
        <taxon>Tracheophyta</taxon>
        <taxon>Spermatophyta</taxon>
        <taxon>Magnoliopsida</taxon>
        <taxon>eudicotyledons</taxon>
        <taxon>Gunneridae</taxon>
        <taxon>Pentapetalae</taxon>
        <taxon>rosids</taxon>
        <taxon>fabids</taxon>
        <taxon>Fabales</taxon>
        <taxon>Fabaceae</taxon>
        <taxon>Papilionoideae</taxon>
        <taxon>50 kb inversion clade</taxon>
        <taxon>dalbergioids sensu lato</taxon>
        <taxon>Dalbergieae</taxon>
        <taxon>Pterocarpus clade</taxon>
        <taxon>Stylosanthes</taxon>
    </lineage>
</organism>
<protein>
    <submittedName>
        <fullName evidence="2">Uncharacterized protein</fullName>
    </submittedName>
</protein>
<keyword evidence="3" id="KW-1185">Reference proteome</keyword>
<proteinExistence type="predicted"/>
<feature type="non-terminal residue" evidence="2">
    <location>
        <position position="1"/>
    </location>
</feature>
<reference evidence="2 3" key="1">
    <citation type="journal article" date="2023" name="Plants (Basel)">
        <title>Bridging the Gap: Combining Genomics and Transcriptomics Approaches to Understand Stylosanthes scabra, an Orphan Legume from the Brazilian Caatinga.</title>
        <authorList>
            <person name="Ferreira-Neto J.R.C."/>
            <person name="da Silva M.D."/>
            <person name="Binneck E."/>
            <person name="de Melo N.F."/>
            <person name="da Silva R.H."/>
            <person name="de Melo A.L.T.M."/>
            <person name="Pandolfi V."/>
            <person name="Bustamante F.O."/>
            <person name="Brasileiro-Vidal A.C."/>
            <person name="Benko-Iseppon A.M."/>
        </authorList>
    </citation>
    <scope>NUCLEOTIDE SEQUENCE [LARGE SCALE GENOMIC DNA]</scope>
    <source>
        <tissue evidence="2">Leaves</tissue>
    </source>
</reference>
<accession>A0ABU6SUN2</accession>
<evidence type="ECO:0000256" key="1">
    <source>
        <dbReference type="SAM" id="MobiDB-lite"/>
    </source>
</evidence>
<evidence type="ECO:0000313" key="3">
    <source>
        <dbReference type="Proteomes" id="UP001341840"/>
    </source>
</evidence>